<accession>R0KYV0</accession>
<dbReference type="EMBL" id="KB743493">
    <property type="protein sequence ID" value="EOA98453.1"/>
    <property type="molecule type" value="Genomic_DNA"/>
</dbReference>
<protein>
    <submittedName>
        <fullName evidence="1">Uncharacterized protein</fullName>
    </submittedName>
</protein>
<organism evidence="1 2">
    <name type="scientific">Anas platyrhynchos</name>
    <name type="common">Mallard</name>
    <name type="synonym">Anas boschas</name>
    <dbReference type="NCBI Taxonomy" id="8839"/>
    <lineage>
        <taxon>Eukaryota</taxon>
        <taxon>Metazoa</taxon>
        <taxon>Chordata</taxon>
        <taxon>Craniata</taxon>
        <taxon>Vertebrata</taxon>
        <taxon>Euteleostomi</taxon>
        <taxon>Archelosauria</taxon>
        <taxon>Archosauria</taxon>
        <taxon>Dinosauria</taxon>
        <taxon>Saurischia</taxon>
        <taxon>Theropoda</taxon>
        <taxon>Coelurosauria</taxon>
        <taxon>Aves</taxon>
        <taxon>Neognathae</taxon>
        <taxon>Galloanserae</taxon>
        <taxon>Anseriformes</taxon>
        <taxon>Anatidae</taxon>
        <taxon>Anatinae</taxon>
        <taxon>Anas</taxon>
    </lineage>
</organism>
<reference evidence="2" key="1">
    <citation type="journal article" date="2013" name="Nat. Genet.">
        <title>The duck genome and transcriptome provide insight into an avian influenza virus reservoir species.</title>
        <authorList>
            <person name="Huang Y."/>
            <person name="Li Y."/>
            <person name="Burt D.W."/>
            <person name="Chen H."/>
            <person name="Zhang Y."/>
            <person name="Qian W."/>
            <person name="Kim H."/>
            <person name="Gan S."/>
            <person name="Zhao Y."/>
            <person name="Li J."/>
            <person name="Yi K."/>
            <person name="Feng H."/>
            <person name="Zhu P."/>
            <person name="Li B."/>
            <person name="Liu Q."/>
            <person name="Fairley S."/>
            <person name="Magor K.E."/>
            <person name="Du Z."/>
            <person name="Hu X."/>
            <person name="Goodman L."/>
            <person name="Tafer H."/>
            <person name="Vignal A."/>
            <person name="Lee T."/>
            <person name="Kim K.W."/>
            <person name="Sheng Z."/>
            <person name="An Y."/>
            <person name="Searle S."/>
            <person name="Herrero J."/>
            <person name="Groenen M.A."/>
            <person name="Crooijmans R.P."/>
            <person name="Faraut T."/>
            <person name="Cai Q."/>
            <person name="Webster R.G."/>
            <person name="Aldridge J.R."/>
            <person name="Warren W.C."/>
            <person name="Bartschat S."/>
            <person name="Kehr S."/>
            <person name="Marz M."/>
            <person name="Stadler P.F."/>
            <person name="Smith J."/>
            <person name="Kraus R.H."/>
            <person name="Zhao Y."/>
            <person name="Ren L."/>
            <person name="Fei J."/>
            <person name="Morisson M."/>
            <person name="Kaiser P."/>
            <person name="Griffin D.K."/>
            <person name="Rao M."/>
            <person name="Pitel F."/>
            <person name="Wang J."/>
            <person name="Li N."/>
        </authorList>
    </citation>
    <scope>NUCLEOTIDE SEQUENCE [LARGE SCALE GENOMIC DNA]</scope>
</reference>
<proteinExistence type="predicted"/>
<evidence type="ECO:0000313" key="1">
    <source>
        <dbReference type="EMBL" id="EOA98453.1"/>
    </source>
</evidence>
<dbReference type="Proteomes" id="UP000296049">
    <property type="component" value="Unassembled WGS sequence"/>
</dbReference>
<evidence type="ECO:0000313" key="2">
    <source>
        <dbReference type="Proteomes" id="UP000296049"/>
    </source>
</evidence>
<keyword evidence="2" id="KW-1185">Reference proteome</keyword>
<gene>
    <name evidence="1" type="ORF">Anapl_07632</name>
</gene>
<name>R0KYV0_ANAPL</name>
<sequence length="195" mass="21467">MSTTKFGSGFLLLVRSLAEPPRLLRGHFPSFSLSDVEGEDWEDRSRLCDFSCRAEPLASALKCLDPNSQGLQSQQRLNGASCLRGLLVSLQVPQRHLNCLVLARLGGDSVHQALTFHSTNAWPGSPLIFGATADFQLHRHYNGTMPEPGWMCPIPSALPPRFVAENCPFNLPEIISTTDTDVPKCCVQSRTSYIL</sequence>
<dbReference type="AlphaFoldDB" id="R0KYV0"/>